<dbReference type="Gene3D" id="3.30.70.20">
    <property type="match status" value="1"/>
</dbReference>
<evidence type="ECO:0000259" key="8">
    <source>
        <dbReference type="PROSITE" id="PS51839"/>
    </source>
</evidence>
<protein>
    <submittedName>
        <fullName evidence="9">2Fe-2S iron-sulfur cluster binding domain-containing protein</fullName>
    </submittedName>
</protein>
<dbReference type="Pfam" id="PF12838">
    <property type="entry name" value="Fer4_7"/>
    <property type="match status" value="1"/>
</dbReference>
<evidence type="ECO:0000259" key="7">
    <source>
        <dbReference type="PROSITE" id="PS51379"/>
    </source>
</evidence>
<dbReference type="OrthoDB" id="9805142at2"/>
<dbReference type="Pfam" id="PF02256">
    <property type="entry name" value="Fe_hyd_SSU"/>
    <property type="match status" value="1"/>
</dbReference>
<keyword evidence="2" id="KW-0479">Metal-binding</keyword>
<dbReference type="FunFam" id="3.30.70.20:FF:000035">
    <property type="entry name" value="Iron hydrogenase 1"/>
    <property type="match status" value="1"/>
</dbReference>
<feature type="domain" description="4Fe-4S ferredoxin-type" evidence="7">
    <location>
        <begin position="188"/>
        <end position="217"/>
    </location>
</feature>
<feature type="domain" description="2Fe-2S ferredoxin-type" evidence="6">
    <location>
        <begin position="1"/>
        <end position="86"/>
    </location>
</feature>
<evidence type="ECO:0000256" key="1">
    <source>
        <dbReference type="ARBA" id="ARBA00022485"/>
    </source>
</evidence>
<keyword evidence="1" id="KW-0004">4Fe-4S</keyword>
<keyword evidence="4" id="KW-0408">Iron</keyword>
<dbReference type="InterPro" id="IPR003149">
    <property type="entry name" value="Fe_hydrogenase_ssu"/>
</dbReference>
<dbReference type="InterPro" id="IPR013352">
    <property type="entry name" value="Fe_hydrogenase_subset"/>
</dbReference>
<dbReference type="InterPro" id="IPR019574">
    <property type="entry name" value="NADH_UbQ_OxRdtase_Gsu_4Fe4S-bd"/>
</dbReference>
<dbReference type="InterPro" id="IPR004108">
    <property type="entry name" value="Fe_hydrogenase_lsu_C"/>
</dbReference>
<keyword evidence="10" id="KW-1185">Reference proteome</keyword>
<dbReference type="Proteomes" id="UP000306912">
    <property type="component" value="Unassembled WGS sequence"/>
</dbReference>
<dbReference type="AlphaFoldDB" id="A0A5R8QBW9"/>
<dbReference type="Gene3D" id="3.10.20.740">
    <property type="match status" value="1"/>
</dbReference>
<dbReference type="SUPFAM" id="SSF54292">
    <property type="entry name" value="2Fe-2S ferredoxin-like"/>
    <property type="match status" value="1"/>
</dbReference>
<dbReference type="SMART" id="SM00929">
    <property type="entry name" value="NADH-G_4Fe-4S_3"/>
    <property type="match status" value="1"/>
</dbReference>
<dbReference type="NCBIfam" id="NF040763">
    <property type="entry name" value="FeFe_hydrog_A6"/>
    <property type="match status" value="1"/>
</dbReference>
<dbReference type="SUPFAM" id="SSF54862">
    <property type="entry name" value="4Fe-4S ferredoxins"/>
    <property type="match status" value="1"/>
</dbReference>
<evidence type="ECO:0000259" key="6">
    <source>
        <dbReference type="PROSITE" id="PS51085"/>
    </source>
</evidence>
<dbReference type="CDD" id="cd00207">
    <property type="entry name" value="fer2"/>
    <property type="match status" value="1"/>
</dbReference>
<dbReference type="GO" id="GO:0005506">
    <property type="term" value="F:iron ion binding"/>
    <property type="evidence" value="ECO:0007669"/>
    <property type="project" value="InterPro"/>
</dbReference>
<dbReference type="InterPro" id="IPR049830">
    <property type="entry name" value="HndD"/>
</dbReference>
<dbReference type="Gene3D" id="3.40.950.10">
    <property type="entry name" value="Fe-only Hydrogenase (Larger Subunit), Chain L, domain 3"/>
    <property type="match status" value="1"/>
</dbReference>
<feature type="domain" description="4Fe-4S ferredoxin-type" evidence="7">
    <location>
        <begin position="145"/>
        <end position="175"/>
    </location>
</feature>
<dbReference type="SMART" id="SM00902">
    <property type="entry name" value="Fe_hyd_SSU"/>
    <property type="match status" value="1"/>
</dbReference>
<accession>A0A5R8QBW9</accession>
<evidence type="ECO:0000256" key="5">
    <source>
        <dbReference type="ARBA" id="ARBA00023014"/>
    </source>
</evidence>
<dbReference type="InterPro" id="IPR001041">
    <property type="entry name" value="2Fe-2S_ferredoxin-type"/>
</dbReference>
<proteinExistence type="predicted"/>
<dbReference type="InterPro" id="IPR017896">
    <property type="entry name" value="4Fe4S_Fe-S-bd"/>
</dbReference>
<gene>
    <name evidence="9" type="ORF">FEZ08_06510</name>
</gene>
<dbReference type="GO" id="GO:0008901">
    <property type="term" value="F:ferredoxin hydrogenase activity"/>
    <property type="evidence" value="ECO:0007669"/>
    <property type="project" value="InterPro"/>
</dbReference>
<dbReference type="InterPro" id="IPR009016">
    <property type="entry name" value="Fe_hydrogenase"/>
</dbReference>
<sequence>MMVKLKINGIEVEAQNGETILEASRRSGFDIPTLCHLQLHDMDYENRPVSCRICMVEVDEGRGSRLVPSCDTYVKEGMDISTDSRRAVNSRRTTMELMLSNHPKDCLFCDRSTNCDLQTLAHELNVRRVRYEGKRSNFGIDETSLSIVKNLDKCILCRRCESICSNVQTVDIYSAVNRGFDTVIAPAFNAPLHETECTFCGQCVSVCPTAALTEINNVDKVWNALYDEGKYVVVQTAPAVRVAVAEEFGAEPGTVSTGQMVAALRRLGFDSVFDTNWGADLTIMEEANEVLQRLNGKGRLPILTSCCPAWVKFIEHNFPDMLDVPSTCKSPHEMFGSMTKTYFAEKMNIDPKDIVVVSVMPCVAKKYESARPELTHEGHSDVDYVITTREFARMVKEAGIHYLDLAEEEFDNPLGESTGAAQIFGATGGVLEAALRTAAAWLGDESDATLDFEGVRGFEGVKEANISVAGHDLKVAAAHGLGNARRLLEAVREGSTHYDVIEIMACPGGCIAGGGQPYHHGDRGIIKKRMEATYSIDKSKKIRRSNDNPDIKKIYEEFLGEPGSHKAHELLHTHYVDRGE</sequence>
<evidence type="ECO:0000256" key="2">
    <source>
        <dbReference type="ARBA" id="ARBA00022723"/>
    </source>
</evidence>
<evidence type="ECO:0000313" key="9">
    <source>
        <dbReference type="EMBL" id="TLG73780.1"/>
    </source>
</evidence>
<comment type="caution">
    <text evidence="9">The sequence shown here is derived from an EMBL/GenBank/DDBJ whole genome shotgun (WGS) entry which is preliminary data.</text>
</comment>
<dbReference type="PANTHER" id="PTHR11615">
    <property type="entry name" value="NITRATE, FORMATE, IRON DEHYDROGENASE"/>
    <property type="match status" value="1"/>
</dbReference>
<dbReference type="InterPro" id="IPR036991">
    <property type="entry name" value="Fe_hydrogenase_ssu_sf"/>
</dbReference>
<dbReference type="PROSITE" id="PS00198">
    <property type="entry name" value="4FE4S_FER_1"/>
    <property type="match status" value="1"/>
</dbReference>
<evidence type="ECO:0000313" key="10">
    <source>
        <dbReference type="Proteomes" id="UP000306912"/>
    </source>
</evidence>
<evidence type="ECO:0000256" key="4">
    <source>
        <dbReference type="ARBA" id="ARBA00023004"/>
    </source>
</evidence>
<dbReference type="PROSITE" id="PS51085">
    <property type="entry name" value="2FE2S_FER_2"/>
    <property type="match status" value="1"/>
</dbReference>
<dbReference type="PROSITE" id="PS51379">
    <property type="entry name" value="4FE4S_FER_2"/>
    <property type="match status" value="2"/>
</dbReference>
<dbReference type="EMBL" id="VBWP01000005">
    <property type="protein sequence ID" value="TLG73780.1"/>
    <property type="molecule type" value="Genomic_DNA"/>
</dbReference>
<organism evidence="9 10">
    <name type="scientific">Culicoidibacter larvae</name>
    <dbReference type="NCBI Taxonomy" id="2579976"/>
    <lineage>
        <taxon>Bacteria</taxon>
        <taxon>Bacillati</taxon>
        <taxon>Bacillota</taxon>
        <taxon>Culicoidibacteria</taxon>
        <taxon>Culicoidibacterales</taxon>
        <taxon>Culicoidibacteraceae</taxon>
        <taxon>Culicoidibacter</taxon>
    </lineage>
</organism>
<dbReference type="InterPro" id="IPR050340">
    <property type="entry name" value="Cytosolic_Fe-S_CAF"/>
</dbReference>
<dbReference type="InterPro" id="IPR017900">
    <property type="entry name" value="4Fe4S_Fe_S_CS"/>
</dbReference>
<reference evidence="9 10" key="1">
    <citation type="submission" date="2019-05" db="EMBL/GenBank/DDBJ databases">
        <title>Culicoidintestinum kansasii gen. nov., sp. nov. from the gastrointestinal tract of the biting midge, Culicoides sonorensis.</title>
        <authorList>
            <person name="Neupane S."/>
            <person name="Ghosh A."/>
            <person name="Gunther S."/>
            <person name="Martin K."/>
            <person name="Zurek L."/>
        </authorList>
    </citation>
    <scope>NUCLEOTIDE SEQUENCE [LARGE SCALE GENOMIC DNA]</scope>
    <source>
        <strain evidence="9 10">CS-1</strain>
    </source>
</reference>
<dbReference type="Pfam" id="PF02906">
    <property type="entry name" value="Fe_hyd_lg_C"/>
    <property type="match status" value="1"/>
</dbReference>
<dbReference type="Pfam" id="PF13510">
    <property type="entry name" value="Fer2_4"/>
    <property type="match status" value="1"/>
</dbReference>
<keyword evidence="3" id="KW-0677">Repeat</keyword>
<feature type="domain" description="4Fe-4S His(Cys)3-ligated-type" evidence="8">
    <location>
        <begin position="86"/>
        <end position="125"/>
    </location>
</feature>
<dbReference type="InParanoid" id="A0A5R8QBW9"/>
<dbReference type="NCBIfam" id="TIGR02512">
    <property type="entry name" value="FeFe_hydrog_A"/>
    <property type="match status" value="1"/>
</dbReference>
<dbReference type="Gene3D" id="3.40.50.1780">
    <property type="match status" value="1"/>
</dbReference>
<name>A0A5R8QBW9_9FIRM</name>
<keyword evidence="5" id="KW-0411">Iron-sulfur</keyword>
<dbReference type="GO" id="GO:0051539">
    <property type="term" value="F:4 iron, 4 sulfur cluster binding"/>
    <property type="evidence" value="ECO:0007669"/>
    <property type="project" value="UniProtKB-KW"/>
</dbReference>
<dbReference type="Pfam" id="PF10588">
    <property type="entry name" value="NADH-G_4Fe-4S_3"/>
    <property type="match status" value="1"/>
</dbReference>
<dbReference type="Gene3D" id="4.10.260.20">
    <property type="entry name" value="Iron hydrogenase, small subunit"/>
    <property type="match status" value="1"/>
</dbReference>
<evidence type="ECO:0000256" key="3">
    <source>
        <dbReference type="ARBA" id="ARBA00022737"/>
    </source>
</evidence>
<dbReference type="SUPFAM" id="SSF53920">
    <property type="entry name" value="Fe-only hydrogenase"/>
    <property type="match status" value="1"/>
</dbReference>
<dbReference type="InterPro" id="IPR036010">
    <property type="entry name" value="2Fe-2S_ferredoxin-like_sf"/>
</dbReference>
<dbReference type="PROSITE" id="PS51839">
    <property type="entry name" value="4FE4S_HC3"/>
    <property type="match status" value="1"/>
</dbReference>